<sequence>MIGTCDDSIDILALFNTLFFIINDNFDLPALKKSTNQTAIFSTLLKTSHEETVTTLALLFLSKTMSTEAGMASILFENYTNGSKDHRPFIVQLIKQCFQISSKTFSSRFVTDVNMLSIIKLISSCLGAPETLPDGVVFLEILQAAASSGCAKHFIKNDFLDSFNKTSPLSPYLHHRLVREHLVSILNHTIMSPEVSATDLFPPAVISFLSQELSESTTPSPILQSLHKISKNKTHPHLLFNFSIEPPIVSTITTVFPNFKTPFDKVAAIQILSIAPVTTKLDKNMVSIFLSIIKTSSAYFAAPGDDEDNAERALHETLFGLSVSFLAQHSEHESFPQLLSQSSVIPSICSCLSSPKITSPHLLTKLCFILARLSSIPQNSSFFLDSLLINDQPIVITSFLTSLYIDSKLPPDALIHIASCILSLVSHSPDEVIPLIGEQGMDSIITAISSKLGKDELSLETVSSVSFLFEVLLKAAQHQPRFLMGLVENGFFSSLLTFSEAHIQNPRVDSIVQLALLFLTIVQKDEACMQKVMDLGLVDTALSFIFSLLTSKLGGDTPSSENEENDLIESIHPLLWTVWQMTNNDTFLSKLSSSGENDSKLVLCMSTLLSSLVKMIVNTSGSIDRTKISWKHAVHVDSIVESTSVVILIIKLLSTHSTTFRASLGNNPVFISSLGMVGQLLQHMWTFHSESALLAIQHVFSLLNAVLDAELQSESVGIARVVALLLSPELSLFIKSVLSDTSQTNNHVDQLVVQFLLLVKDHSQLVEQLFDESTVNKLVLKLHASVPLNSNLAILLILMFTCLHSKPNIKSVLESPDTIDHLSIALTDCVVSKDVHTFLFISSLTFVRLLSSNSTFCSSFSSTTVFSRFYDILCTDNVGPAITRSILQTISSLLFTSPPEKTPKPHLRQLVEGPLIPTLCSVLQKTGIDNPDVTNLVLSMLASLSSMGFSQTLVDLNTLKPLTTMCMELVDGLTKSLEQQGQMEQSQLLANSVYQISSIFCSFSLLPSVHQSFITHNSITSLFAVLNIVRIEPIKLLDPANPLLRTIATSSNFSLTTLFNLTLHKGCSLAIISEQTIPDLLLQLSFRYPIYVQDVKTLSAKILSLGIFSNLQTLAVPFVKANAAPIILEQIDEQTERSTTFDSLVNLLSLCLIFPDQKKLIDSKKILLALQDIIKDAQIRDRSFLNSRLLVCFTNLAADLHLNRIILQDESGADTGVIDWLTSLLTTSKGNEDMQSRLVKTCRNLLLEPRNVQIFISRQMIPILVELLKDLSKKPDNIATSISLVINPCVSFSPCQVEFAKAGIVEIIIDLYQTHKSNSLLVTELLKGVVSLTGSEDSLNIVATQAILNISFESLQRSIAQYNPVKTTYSVSDPFFERSLAALMNLSLHRGSIPFMTQPSFIKELSKIIGTWVTSENLTVKNSLGLEIKITDQMKAKPTPDSVLFASGILINIVKESTEPGALHTFNIIPLVITALQYFLTDRTRFDQLPFGNEIVSVCYNLALKPFFKIDLAKSGFVELSLTYLSNVTEFVSDDPSTDTVLRLISSVAHLACDPLCVPSIPQFDDVLAMMIKFKEQASKDYLLAAKFEQNLDHVLDSAIVNMKQHQQEKS</sequence>
<dbReference type="InterPro" id="IPR011989">
    <property type="entry name" value="ARM-like"/>
</dbReference>
<accession>A0ABQ9YA99</accession>
<gene>
    <name evidence="1" type="ORF">BLNAU_4519</name>
</gene>
<dbReference type="EMBL" id="JARBJD010000022">
    <property type="protein sequence ID" value="KAK2960621.1"/>
    <property type="molecule type" value="Genomic_DNA"/>
</dbReference>
<dbReference type="InterPro" id="IPR016024">
    <property type="entry name" value="ARM-type_fold"/>
</dbReference>
<evidence type="ECO:0000313" key="2">
    <source>
        <dbReference type="Proteomes" id="UP001281761"/>
    </source>
</evidence>
<protein>
    <submittedName>
        <fullName evidence="1">Uncharacterized protein</fullName>
    </submittedName>
</protein>
<evidence type="ECO:0000313" key="1">
    <source>
        <dbReference type="EMBL" id="KAK2960621.1"/>
    </source>
</evidence>
<comment type="caution">
    <text evidence="1">The sequence shown here is derived from an EMBL/GenBank/DDBJ whole genome shotgun (WGS) entry which is preliminary data.</text>
</comment>
<proteinExistence type="predicted"/>
<dbReference type="SUPFAM" id="SSF48371">
    <property type="entry name" value="ARM repeat"/>
    <property type="match status" value="2"/>
</dbReference>
<reference evidence="1 2" key="1">
    <citation type="journal article" date="2022" name="bioRxiv">
        <title>Genomics of Preaxostyla Flagellates Illuminates Evolutionary Transitions and the Path Towards Mitochondrial Loss.</title>
        <authorList>
            <person name="Novak L.V.F."/>
            <person name="Treitli S.C."/>
            <person name="Pyrih J."/>
            <person name="Halakuc P."/>
            <person name="Pipaliya S.V."/>
            <person name="Vacek V."/>
            <person name="Brzon O."/>
            <person name="Soukal P."/>
            <person name="Eme L."/>
            <person name="Dacks J.B."/>
            <person name="Karnkowska A."/>
            <person name="Elias M."/>
            <person name="Hampl V."/>
        </authorList>
    </citation>
    <scope>NUCLEOTIDE SEQUENCE [LARGE SCALE GENOMIC DNA]</scope>
    <source>
        <strain evidence="1">NAU3</strain>
        <tissue evidence="1">Gut</tissue>
    </source>
</reference>
<dbReference type="Gene3D" id="1.25.10.10">
    <property type="entry name" value="Leucine-rich Repeat Variant"/>
    <property type="match status" value="2"/>
</dbReference>
<keyword evidence="2" id="KW-1185">Reference proteome</keyword>
<organism evidence="1 2">
    <name type="scientific">Blattamonas nauphoetae</name>
    <dbReference type="NCBI Taxonomy" id="2049346"/>
    <lineage>
        <taxon>Eukaryota</taxon>
        <taxon>Metamonada</taxon>
        <taxon>Preaxostyla</taxon>
        <taxon>Oxymonadida</taxon>
        <taxon>Blattamonas</taxon>
    </lineage>
</organism>
<name>A0ABQ9YA99_9EUKA</name>
<dbReference type="Proteomes" id="UP001281761">
    <property type="component" value="Unassembled WGS sequence"/>
</dbReference>